<dbReference type="SUPFAM" id="SSF56219">
    <property type="entry name" value="DNase I-like"/>
    <property type="match status" value="1"/>
</dbReference>
<name>A0A951P900_9CYAN</name>
<comment type="caution">
    <text evidence="3">The sequence shown here is derived from an EMBL/GenBank/DDBJ whole genome shotgun (WGS) entry which is preliminary data.</text>
</comment>
<feature type="region of interest" description="Disordered" evidence="1">
    <location>
        <begin position="304"/>
        <end position="331"/>
    </location>
</feature>
<dbReference type="Proteomes" id="UP000707356">
    <property type="component" value="Unassembled WGS sequence"/>
</dbReference>
<feature type="domain" description="Endonuclease/exonuclease/phosphatase" evidence="2">
    <location>
        <begin position="7"/>
        <end position="322"/>
    </location>
</feature>
<protein>
    <submittedName>
        <fullName evidence="3">Endonuclease/exonuclease/phosphatase family protein</fullName>
    </submittedName>
</protein>
<evidence type="ECO:0000256" key="1">
    <source>
        <dbReference type="SAM" id="MobiDB-lite"/>
    </source>
</evidence>
<dbReference type="InterPro" id="IPR036691">
    <property type="entry name" value="Endo/exonu/phosph_ase_sf"/>
</dbReference>
<dbReference type="EMBL" id="JAHHHV010000015">
    <property type="protein sequence ID" value="MBW4464555.1"/>
    <property type="molecule type" value="Genomic_DNA"/>
</dbReference>
<keyword evidence="3" id="KW-0378">Hydrolase</keyword>
<keyword evidence="3" id="KW-0540">Nuclease</keyword>
<dbReference type="GO" id="GO:0004519">
    <property type="term" value="F:endonuclease activity"/>
    <property type="evidence" value="ECO:0007669"/>
    <property type="project" value="UniProtKB-KW"/>
</dbReference>
<reference evidence="3" key="1">
    <citation type="submission" date="2021-05" db="EMBL/GenBank/DDBJ databases">
        <authorList>
            <person name="Pietrasiak N."/>
            <person name="Ward R."/>
            <person name="Stajich J.E."/>
            <person name="Kurbessoian T."/>
        </authorList>
    </citation>
    <scope>NUCLEOTIDE SEQUENCE</scope>
    <source>
        <strain evidence="3">GSE-TBD4-15B</strain>
    </source>
</reference>
<dbReference type="InterPro" id="IPR005135">
    <property type="entry name" value="Endo/exonuclease/phosphatase"/>
</dbReference>
<gene>
    <name evidence="3" type="ORF">KME07_03820</name>
</gene>
<dbReference type="AlphaFoldDB" id="A0A951P900"/>
<keyword evidence="3" id="KW-0255">Endonuclease</keyword>
<reference evidence="3" key="2">
    <citation type="journal article" date="2022" name="Microbiol. Resour. Announc.">
        <title>Metagenome Sequencing to Explore Phylogenomics of Terrestrial Cyanobacteria.</title>
        <authorList>
            <person name="Ward R.D."/>
            <person name="Stajich J.E."/>
            <person name="Johansen J.R."/>
            <person name="Huntemann M."/>
            <person name="Clum A."/>
            <person name="Foster B."/>
            <person name="Foster B."/>
            <person name="Roux S."/>
            <person name="Palaniappan K."/>
            <person name="Varghese N."/>
            <person name="Mukherjee S."/>
            <person name="Reddy T.B.K."/>
            <person name="Daum C."/>
            <person name="Copeland A."/>
            <person name="Chen I.A."/>
            <person name="Ivanova N.N."/>
            <person name="Kyrpides N.C."/>
            <person name="Shapiro N."/>
            <person name="Eloe-Fadrosh E.A."/>
            <person name="Pietrasiak N."/>
        </authorList>
    </citation>
    <scope>NUCLEOTIDE SEQUENCE</scope>
    <source>
        <strain evidence="3">GSE-TBD4-15B</strain>
    </source>
</reference>
<dbReference type="PANTHER" id="PTHR42834:SF1">
    <property type="entry name" value="ENDONUCLEASE_EXONUCLEASE_PHOSPHATASE FAMILY PROTEIN (AFU_ORTHOLOGUE AFUA_3G09210)"/>
    <property type="match status" value="1"/>
</dbReference>
<dbReference type="Pfam" id="PF03372">
    <property type="entry name" value="Exo_endo_phos"/>
    <property type="match status" value="1"/>
</dbReference>
<accession>A0A951P900</accession>
<sequence length="331" mass="35756">MTTLSVMTWNLENLFQPGGSSGPKTEADFTQKLETLATAISKLDPDVLAVQEVGQPAAFADLIQQLNGRYAHTQLSSQPDARGIRVGFLSKLPIEESEDIVAFSPSGLPSVPSIDRDGNLDESTRLSRGALRIRVTPQPGLAVHLLTAHLKSKLLSFPSRTGQARFTTRDETERARIAGIALLQRTAEAVTLRIKATEILERNPDAALILLGDLNDVTDAATTQILQGAPGSEIGTGGFNRPDRGDATRLFNLAGLIAEERRFSRVFKGNNELIDHIFASAALLPGQPRRLPMVDSQIDVIGAMPSIDDDPNERRGKAGSDHAPITARFEL</sequence>
<proteinExistence type="predicted"/>
<evidence type="ECO:0000313" key="4">
    <source>
        <dbReference type="Proteomes" id="UP000707356"/>
    </source>
</evidence>
<dbReference type="Gene3D" id="3.60.10.10">
    <property type="entry name" value="Endonuclease/exonuclease/phosphatase"/>
    <property type="match status" value="1"/>
</dbReference>
<dbReference type="PANTHER" id="PTHR42834">
    <property type="entry name" value="ENDONUCLEASE/EXONUCLEASE/PHOSPHATASE FAMILY PROTEIN (AFU_ORTHOLOGUE AFUA_3G09210)"/>
    <property type="match status" value="1"/>
</dbReference>
<evidence type="ECO:0000259" key="2">
    <source>
        <dbReference type="Pfam" id="PF03372"/>
    </source>
</evidence>
<organism evidence="3 4">
    <name type="scientific">Pegethrix bostrychoides GSE-TBD4-15B</name>
    <dbReference type="NCBI Taxonomy" id="2839662"/>
    <lineage>
        <taxon>Bacteria</taxon>
        <taxon>Bacillati</taxon>
        <taxon>Cyanobacteriota</taxon>
        <taxon>Cyanophyceae</taxon>
        <taxon>Oculatellales</taxon>
        <taxon>Oculatellaceae</taxon>
        <taxon>Pegethrix</taxon>
    </lineage>
</organism>
<evidence type="ECO:0000313" key="3">
    <source>
        <dbReference type="EMBL" id="MBW4464555.1"/>
    </source>
</evidence>